<dbReference type="AlphaFoldDB" id="X0XYN2"/>
<comment type="caution">
    <text evidence="1">The sequence shown here is derived from an EMBL/GenBank/DDBJ whole genome shotgun (WGS) entry which is preliminary data.</text>
</comment>
<sequence>MQVDNIIVNECSVCTSTENRILFRDYNRRGGLNIYGLYVKCMNCGLVYLKERPPWESISKYYSIESNDKYANTGLRFNLKEVFDIQKNDLLNPPLWKKIIRLFTKRLHS</sequence>
<name>X0XYN2_9ZZZZ</name>
<proteinExistence type="predicted"/>
<evidence type="ECO:0000313" key="1">
    <source>
        <dbReference type="EMBL" id="GAG40312.1"/>
    </source>
</evidence>
<accession>X0XYN2</accession>
<gene>
    <name evidence="1" type="ORF">S01H1_71327</name>
</gene>
<protein>
    <submittedName>
        <fullName evidence="1">Uncharacterized protein</fullName>
    </submittedName>
</protein>
<dbReference type="EMBL" id="BARS01047491">
    <property type="protein sequence ID" value="GAG40312.1"/>
    <property type="molecule type" value="Genomic_DNA"/>
</dbReference>
<feature type="non-terminal residue" evidence="1">
    <location>
        <position position="109"/>
    </location>
</feature>
<organism evidence="1">
    <name type="scientific">marine sediment metagenome</name>
    <dbReference type="NCBI Taxonomy" id="412755"/>
    <lineage>
        <taxon>unclassified sequences</taxon>
        <taxon>metagenomes</taxon>
        <taxon>ecological metagenomes</taxon>
    </lineage>
</organism>
<reference evidence="1" key="1">
    <citation type="journal article" date="2014" name="Front. Microbiol.">
        <title>High frequency of phylogenetically diverse reductive dehalogenase-homologous genes in deep subseafloor sedimentary metagenomes.</title>
        <authorList>
            <person name="Kawai M."/>
            <person name="Futagami T."/>
            <person name="Toyoda A."/>
            <person name="Takaki Y."/>
            <person name="Nishi S."/>
            <person name="Hori S."/>
            <person name="Arai W."/>
            <person name="Tsubouchi T."/>
            <person name="Morono Y."/>
            <person name="Uchiyama I."/>
            <person name="Ito T."/>
            <person name="Fujiyama A."/>
            <person name="Inagaki F."/>
            <person name="Takami H."/>
        </authorList>
    </citation>
    <scope>NUCLEOTIDE SEQUENCE</scope>
    <source>
        <strain evidence="1">Expedition CK06-06</strain>
    </source>
</reference>